<dbReference type="Proteomes" id="UP001060085">
    <property type="component" value="Linkage Group LG05"/>
</dbReference>
<keyword evidence="2" id="KW-1185">Reference proteome</keyword>
<organism evidence="1 2">
    <name type="scientific">Catharanthus roseus</name>
    <name type="common">Madagascar periwinkle</name>
    <name type="synonym">Vinca rosea</name>
    <dbReference type="NCBI Taxonomy" id="4058"/>
    <lineage>
        <taxon>Eukaryota</taxon>
        <taxon>Viridiplantae</taxon>
        <taxon>Streptophyta</taxon>
        <taxon>Embryophyta</taxon>
        <taxon>Tracheophyta</taxon>
        <taxon>Spermatophyta</taxon>
        <taxon>Magnoliopsida</taxon>
        <taxon>eudicotyledons</taxon>
        <taxon>Gunneridae</taxon>
        <taxon>Pentapetalae</taxon>
        <taxon>asterids</taxon>
        <taxon>lamiids</taxon>
        <taxon>Gentianales</taxon>
        <taxon>Apocynaceae</taxon>
        <taxon>Rauvolfioideae</taxon>
        <taxon>Vinceae</taxon>
        <taxon>Catharanthinae</taxon>
        <taxon>Catharanthus</taxon>
    </lineage>
</organism>
<protein>
    <submittedName>
        <fullName evidence="1">Uncharacterized protein</fullName>
    </submittedName>
</protein>
<evidence type="ECO:0000313" key="1">
    <source>
        <dbReference type="EMBL" id="KAI5664445.1"/>
    </source>
</evidence>
<dbReference type="EMBL" id="CM044705">
    <property type="protein sequence ID" value="KAI5664445.1"/>
    <property type="molecule type" value="Genomic_DNA"/>
</dbReference>
<proteinExistence type="predicted"/>
<accession>A0ACC0AVY6</accession>
<comment type="caution">
    <text evidence="1">The sequence shown here is derived from an EMBL/GenBank/DDBJ whole genome shotgun (WGS) entry which is preliminary data.</text>
</comment>
<gene>
    <name evidence="1" type="ORF">M9H77_23768</name>
</gene>
<evidence type="ECO:0000313" key="2">
    <source>
        <dbReference type="Proteomes" id="UP001060085"/>
    </source>
</evidence>
<sequence>MDKYFEKWKKGSKPVEETLSKKPRVGVEFSDCEIIGDPGLRKPIDSYPYEVRDELRRRVHKDVALCFCCYSFAKGQNNRYAHIGFRLLIVLIGYLKILIKILSFDRGIYPRKESKNYKNVHNE</sequence>
<name>A0ACC0AVY6_CATRO</name>
<reference evidence="2" key="1">
    <citation type="journal article" date="2023" name="Nat. Plants">
        <title>Single-cell RNA sequencing provides a high-resolution roadmap for understanding the multicellular compartmentation of specialized metabolism.</title>
        <authorList>
            <person name="Sun S."/>
            <person name="Shen X."/>
            <person name="Li Y."/>
            <person name="Li Y."/>
            <person name="Wang S."/>
            <person name="Li R."/>
            <person name="Zhang H."/>
            <person name="Shen G."/>
            <person name="Guo B."/>
            <person name="Wei J."/>
            <person name="Xu J."/>
            <person name="St-Pierre B."/>
            <person name="Chen S."/>
            <person name="Sun C."/>
        </authorList>
    </citation>
    <scope>NUCLEOTIDE SEQUENCE [LARGE SCALE GENOMIC DNA]</scope>
</reference>